<dbReference type="Proteomes" id="UP001259347">
    <property type="component" value="Unassembled WGS sequence"/>
</dbReference>
<dbReference type="EMBL" id="JAVDUM010000019">
    <property type="protein sequence ID" value="MDR6868935.1"/>
    <property type="molecule type" value="Genomic_DNA"/>
</dbReference>
<organism evidence="2 3">
    <name type="scientific">Microbacterium resistens</name>
    <dbReference type="NCBI Taxonomy" id="156977"/>
    <lineage>
        <taxon>Bacteria</taxon>
        <taxon>Bacillati</taxon>
        <taxon>Actinomycetota</taxon>
        <taxon>Actinomycetes</taxon>
        <taxon>Micrococcales</taxon>
        <taxon>Microbacteriaceae</taxon>
        <taxon>Microbacterium</taxon>
    </lineage>
</organism>
<reference evidence="2 3" key="1">
    <citation type="submission" date="2023-07" db="EMBL/GenBank/DDBJ databases">
        <title>Sorghum-associated microbial communities from plants grown in Nebraska, USA.</title>
        <authorList>
            <person name="Schachtman D."/>
        </authorList>
    </citation>
    <scope>NUCLEOTIDE SEQUENCE [LARGE SCALE GENOMIC DNA]</scope>
    <source>
        <strain evidence="2 3">2980</strain>
    </source>
</reference>
<gene>
    <name evidence="2" type="ORF">J2Y69_003561</name>
</gene>
<dbReference type="RefSeq" id="WP_310023220.1">
    <property type="nucleotide sequence ID" value="NZ_JAVDUM010000019.1"/>
</dbReference>
<sequence>MSTVFFFISIFAFIAIVVLAFVGMARSKPSPDTRPWQAKTRFWVLGAACVWAVALIAAAAIPHSVSTASDEAEGVAQSSSDRYEQTWNKGYSDTNCGDWSVRMTEQQRFAAAADMLAATWGKVEKSSRFPSDALIREFQDGIDTSCVADSLDIAGVAVMLYQSEPRFRP</sequence>
<proteinExistence type="predicted"/>
<evidence type="ECO:0000313" key="3">
    <source>
        <dbReference type="Proteomes" id="UP001259347"/>
    </source>
</evidence>
<feature type="transmembrane region" description="Helical" evidence="1">
    <location>
        <begin position="6"/>
        <end position="22"/>
    </location>
</feature>
<evidence type="ECO:0000256" key="1">
    <source>
        <dbReference type="SAM" id="Phobius"/>
    </source>
</evidence>
<evidence type="ECO:0000313" key="2">
    <source>
        <dbReference type="EMBL" id="MDR6868935.1"/>
    </source>
</evidence>
<keyword evidence="3" id="KW-1185">Reference proteome</keyword>
<keyword evidence="1" id="KW-0472">Membrane</keyword>
<keyword evidence="1" id="KW-1133">Transmembrane helix</keyword>
<accession>A0ABU1SH67</accession>
<protein>
    <submittedName>
        <fullName evidence="2">Trk-type K+ transport system membrane component</fullName>
    </submittedName>
</protein>
<comment type="caution">
    <text evidence="2">The sequence shown here is derived from an EMBL/GenBank/DDBJ whole genome shotgun (WGS) entry which is preliminary data.</text>
</comment>
<feature type="transmembrane region" description="Helical" evidence="1">
    <location>
        <begin position="42"/>
        <end position="61"/>
    </location>
</feature>
<keyword evidence="1" id="KW-0812">Transmembrane</keyword>
<name>A0ABU1SH67_9MICO</name>